<feature type="domain" description="DAGKc" evidence="7">
    <location>
        <begin position="200"/>
        <end position="327"/>
    </location>
</feature>
<evidence type="ECO:0000256" key="6">
    <source>
        <dbReference type="ARBA" id="ARBA00023136"/>
    </source>
</evidence>
<reference evidence="9" key="1">
    <citation type="submission" date="2016-10" db="EMBL/GenBank/DDBJ databases">
        <authorList>
            <person name="Varghese N."/>
            <person name="Submissions S."/>
        </authorList>
    </citation>
    <scope>NUCLEOTIDE SEQUENCE [LARGE SCALE GENOMIC DNA]</scope>
    <source>
        <strain evidence="9">DSM 22951</strain>
    </source>
</reference>
<dbReference type="PROSITE" id="PS50146">
    <property type="entry name" value="DAGK"/>
    <property type="match status" value="1"/>
</dbReference>
<proteinExistence type="predicted"/>
<evidence type="ECO:0000259" key="7">
    <source>
        <dbReference type="PROSITE" id="PS50146"/>
    </source>
</evidence>
<evidence type="ECO:0000256" key="5">
    <source>
        <dbReference type="ARBA" id="ARBA00022989"/>
    </source>
</evidence>
<dbReference type="AlphaFoldDB" id="A0A2Y9C297"/>
<dbReference type="PANTHER" id="PTHR14969:SF62">
    <property type="entry name" value="DECAPRENYLPHOSPHORYL-5-PHOSPHORIBOSE PHOSPHATASE RV3807C-RELATED"/>
    <property type="match status" value="1"/>
</dbReference>
<dbReference type="OrthoDB" id="5242960at2"/>
<organism evidence="8 9">
    <name type="scientific">Branchiibius hedensis</name>
    <dbReference type="NCBI Taxonomy" id="672460"/>
    <lineage>
        <taxon>Bacteria</taxon>
        <taxon>Bacillati</taxon>
        <taxon>Actinomycetota</taxon>
        <taxon>Actinomycetes</taxon>
        <taxon>Micrococcales</taxon>
        <taxon>Dermacoccaceae</taxon>
        <taxon>Branchiibius</taxon>
    </lineage>
</organism>
<keyword evidence="4" id="KW-0378">Hydrolase</keyword>
<dbReference type="Proteomes" id="UP000250028">
    <property type="component" value="Unassembled WGS sequence"/>
</dbReference>
<dbReference type="InterPro" id="IPR001206">
    <property type="entry name" value="Diacylglycerol_kinase_cat_dom"/>
</dbReference>
<gene>
    <name evidence="8" type="ORF">SAMN04489750_3093</name>
</gene>
<dbReference type="GO" id="GO:0016787">
    <property type="term" value="F:hydrolase activity"/>
    <property type="evidence" value="ECO:0007669"/>
    <property type="project" value="UniProtKB-KW"/>
</dbReference>
<dbReference type="GO" id="GO:0005886">
    <property type="term" value="C:plasma membrane"/>
    <property type="evidence" value="ECO:0007669"/>
    <property type="project" value="UniProtKB-SubCell"/>
</dbReference>
<evidence type="ECO:0000256" key="1">
    <source>
        <dbReference type="ARBA" id="ARBA00004651"/>
    </source>
</evidence>
<evidence type="ECO:0000313" key="9">
    <source>
        <dbReference type="Proteomes" id="UP000250028"/>
    </source>
</evidence>
<dbReference type="EMBL" id="UESZ01000001">
    <property type="protein sequence ID" value="SSA35723.1"/>
    <property type="molecule type" value="Genomic_DNA"/>
</dbReference>
<evidence type="ECO:0000313" key="8">
    <source>
        <dbReference type="EMBL" id="SSA35723.1"/>
    </source>
</evidence>
<sequence>MPLIPQPPAVGRLDTAVHEWITRHDVPAKVDTALVRLSGAADHSKLWCVTALAMVPMGQRGRKASLRGILSLAVSSATANVIGKTVFGGPRPLAKSVPLARRLMKHPTSGSFPSGHSASAAAFATGATLEWPAAGIVLVPLAAAVCYSRIHVGAHWVSDVVGGAALGAGIAVIGKVVLPGKPPGEAQIPAGQPVELAPIKDGEGLFVVVNPGSGAERRNAPDPVKIIRDRLPQTQIHELAKGDDLPQLFRDAVDNGATAIGMNGGDGSVSAAATVAMERDVPLVVFPGGTLNHFAKAVGLSEYDTVLDVVQAGDGIAVTTGVLEIDGKPTNAVLNTFSIGVYPELVTEREKYEKRWGKGLAGMYAAGKVLRQAQPLPLNVNDHGGQRWLLFAGINRYFPRTLAPVERKRLDDGVLDVREALVKGRRSRLKTFLEAAGGSTADRIARRTPYVRKHLGVEDYTVQDLTVTWPPRDPADGPVIVAHDGETTQVPQDTYAVRLAAKPRGLRVYAPSARN</sequence>
<dbReference type="GO" id="GO:0016301">
    <property type="term" value="F:kinase activity"/>
    <property type="evidence" value="ECO:0007669"/>
    <property type="project" value="InterPro"/>
</dbReference>
<dbReference type="Gene3D" id="3.40.50.10330">
    <property type="entry name" value="Probable inorganic polyphosphate/atp-NAD kinase, domain 1"/>
    <property type="match status" value="1"/>
</dbReference>
<keyword evidence="2" id="KW-1003">Cell membrane</keyword>
<dbReference type="InterPro" id="IPR016064">
    <property type="entry name" value="NAD/diacylglycerol_kinase_sf"/>
</dbReference>
<keyword evidence="3" id="KW-0812">Transmembrane</keyword>
<protein>
    <submittedName>
        <fullName evidence="8">Undecaprenyl-diphosphatase</fullName>
    </submittedName>
</protein>
<dbReference type="Pfam" id="PF00781">
    <property type="entry name" value="DAGK_cat"/>
    <property type="match status" value="1"/>
</dbReference>
<dbReference type="RefSeq" id="WP_109687188.1">
    <property type="nucleotide sequence ID" value="NZ_QGDN01000001.1"/>
</dbReference>
<dbReference type="Gene3D" id="2.60.200.40">
    <property type="match status" value="1"/>
</dbReference>
<dbReference type="InterPro" id="IPR000326">
    <property type="entry name" value="PAP2/HPO"/>
</dbReference>
<dbReference type="Pfam" id="PF01569">
    <property type="entry name" value="PAP2"/>
    <property type="match status" value="1"/>
</dbReference>
<keyword evidence="6" id="KW-0472">Membrane</keyword>
<keyword evidence="5" id="KW-1133">Transmembrane helix</keyword>
<dbReference type="InterPro" id="IPR017438">
    <property type="entry name" value="ATP-NAD_kinase_N"/>
</dbReference>
<dbReference type="SUPFAM" id="SSF48317">
    <property type="entry name" value="Acid phosphatase/Vanadium-dependent haloperoxidase"/>
    <property type="match status" value="1"/>
</dbReference>
<dbReference type="SUPFAM" id="SSF111331">
    <property type="entry name" value="NAD kinase/diacylglycerol kinase-like"/>
    <property type="match status" value="1"/>
</dbReference>
<evidence type="ECO:0000256" key="3">
    <source>
        <dbReference type="ARBA" id="ARBA00022692"/>
    </source>
</evidence>
<accession>A0A2Y9C297</accession>
<dbReference type="CDD" id="cd01610">
    <property type="entry name" value="PAP2_like"/>
    <property type="match status" value="1"/>
</dbReference>
<dbReference type="SMART" id="SM00046">
    <property type="entry name" value="DAGKc"/>
    <property type="match status" value="1"/>
</dbReference>
<dbReference type="PANTHER" id="PTHR14969">
    <property type="entry name" value="SPHINGOSINE-1-PHOSPHATE PHOSPHOHYDROLASE"/>
    <property type="match status" value="1"/>
</dbReference>
<evidence type="ECO:0000256" key="4">
    <source>
        <dbReference type="ARBA" id="ARBA00022801"/>
    </source>
</evidence>
<comment type="subcellular location">
    <subcellularLocation>
        <location evidence="1">Cell membrane</location>
        <topology evidence="1">Multi-pass membrane protein</topology>
    </subcellularLocation>
</comment>
<dbReference type="InterPro" id="IPR036938">
    <property type="entry name" value="PAP2/HPO_sf"/>
</dbReference>
<evidence type="ECO:0000256" key="2">
    <source>
        <dbReference type="ARBA" id="ARBA00022475"/>
    </source>
</evidence>
<keyword evidence="9" id="KW-1185">Reference proteome</keyword>
<dbReference type="SMART" id="SM00014">
    <property type="entry name" value="acidPPc"/>
    <property type="match status" value="1"/>
</dbReference>
<dbReference type="Gene3D" id="1.20.144.10">
    <property type="entry name" value="Phosphatidic acid phosphatase type 2/haloperoxidase"/>
    <property type="match status" value="1"/>
</dbReference>
<name>A0A2Y9C297_9MICO</name>